<keyword evidence="2" id="KW-1185">Reference proteome</keyword>
<proteinExistence type="predicted"/>
<evidence type="ECO:0000313" key="1">
    <source>
        <dbReference type="EMBL" id="TCO15877.1"/>
    </source>
</evidence>
<accession>A0A4R2GXW3</accession>
<dbReference type="RefSeq" id="WP_132001371.1">
    <property type="nucleotide sequence ID" value="NZ_JBHUNN010000002.1"/>
</dbReference>
<name>A0A4R2GXW3_9HYPH</name>
<gene>
    <name evidence="1" type="ORF">EV666_101126</name>
</gene>
<sequence>MSISAAMEEAYAAARPDQVIVQTLEMDHPAFAQPVRIVTNVAEDMTLTVPGAGDVLFQACGVSITLPGDTEDGPTQARVRVDNVSGILRGYLKDAVQAGEPIKVTFRAYILGEMQPGEVIDGMELASVSLTATAAEGALKFRELELQAFPLATYDQQYYPALQG</sequence>
<protein>
    <submittedName>
        <fullName evidence="1">Uncharacterized protein DUF1833</fullName>
    </submittedName>
</protein>
<reference evidence="1 2" key="1">
    <citation type="submission" date="2019-03" db="EMBL/GenBank/DDBJ databases">
        <title>Genomic Encyclopedia of Type Strains, Phase IV (KMG-IV): sequencing the most valuable type-strain genomes for metagenomic binning, comparative biology and taxonomic classification.</title>
        <authorList>
            <person name="Goeker M."/>
        </authorList>
    </citation>
    <scope>NUCLEOTIDE SEQUENCE [LARGE SCALE GENOMIC DNA]</scope>
    <source>
        <strain evidence="1 2">DSM 22958</strain>
    </source>
</reference>
<dbReference type="OrthoDB" id="7338622at2"/>
<comment type="caution">
    <text evidence="1">The sequence shown here is derived from an EMBL/GenBank/DDBJ whole genome shotgun (WGS) entry which is preliminary data.</text>
</comment>
<evidence type="ECO:0000313" key="2">
    <source>
        <dbReference type="Proteomes" id="UP000294881"/>
    </source>
</evidence>
<dbReference type="AlphaFoldDB" id="A0A4R2GXW3"/>
<dbReference type="InterPro" id="IPR014974">
    <property type="entry name" value="DUF1833"/>
</dbReference>
<organism evidence="1 2">
    <name type="scientific">Camelimonas lactis</name>
    <dbReference type="NCBI Taxonomy" id="659006"/>
    <lineage>
        <taxon>Bacteria</taxon>
        <taxon>Pseudomonadati</taxon>
        <taxon>Pseudomonadota</taxon>
        <taxon>Alphaproteobacteria</taxon>
        <taxon>Hyphomicrobiales</taxon>
        <taxon>Chelatococcaceae</taxon>
        <taxon>Camelimonas</taxon>
    </lineage>
</organism>
<dbReference type="EMBL" id="SLWL01000001">
    <property type="protein sequence ID" value="TCO15877.1"/>
    <property type="molecule type" value="Genomic_DNA"/>
</dbReference>
<dbReference type="Pfam" id="PF08875">
    <property type="entry name" value="DUF1833"/>
    <property type="match status" value="1"/>
</dbReference>
<dbReference type="Proteomes" id="UP000294881">
    <property type="component" value="Unassembled WGS sequence"/>
</dbReference>